<keyword evidence="1" id="KW-1133">Transmembrane helix</keyword>
<gene>
    <name evidence="2" type="ORF">AWN90_08135</name>
</gene>
<keyword evidence="3" id="KW-1185">Reference proteome</keyword>
<dbReference type="AlphaFoldDB" id="A0A164II90"/>
<dbReference type="Proteomes" id="UP000076512">
    <property type="component" value="Unassembled WGS sequence"/>
</dbReference>
<accession>A0A164II90</accession>
<dbReference type="RefSeq" id="WP_067579078.1">
    <property type="nucleotide sequence ID" value="NZ_JABMCZ010000002.1"/>
</dbReference>
<proteinExistence type="predicted"/>
<evidence type="ECO:0000256" key="1">
    <source>
        <dbReference type="SAM" id="Phobius"/>
    </source>
</evidence>
<feature type="transmembrane region" description="Helical" evidence="1">
    <location>
        <begin position="137"/>
        <end position="157"/>
    </location>
</feature>
<evidence type="ECO:0008006" key="4">
    <source>
        <dbReference type="Google" id="ProtNLM"/>
    </source>
</evidence>
<evidence type="ECO:0000313" key="3">
    <source>
        <dbReference type="Proteomes" id="UP000076512"/>
    </source>
</evidence>
<protein>
    <recommendedName>
        <fullName evidence="4">DUF1772 domain-containing protein</fullName>
    </recommendedName>
</protein>
<comment type="caution">
    <text evidence="2">The sequence shown here is derived from an EMBL/GenBank/DDBJ whole genome shotgun (WGS) entry which is preliminary data.</text>
</comment>
<organism evidence="2 3">
    <name type="scientific">Nocardia terpenica</name>
    <dbReference type="NCBI Taxonomy" id="455432"/>
    <lineage>
        <taxon>Bacteria</taxon>
        <taxon>Bacillati</taxon>
        <taxon>Actinomycetota</taxon>
        <taxon>Actinomycetes</taxon>
        <taxon>Mycobacteriales</taxon>
        <taxon>Nocardiaceae</taxon>
        <taxon>Nocardia</taxon>
    </lineage>
</organism>
<reference evidence="2 3" key="1">
    <citation type="submission" date="2016-04" db="EMBL/GenBank/DDBJ databases">
        <authorList>
            <person name="Evans L.H."/>
            <person name="Alamgir A."/>
            <person name="Owens N."/>
            <person name="Weber N.D."/>
            <person name="Virtaneva K."/>
            <person name="Barbian K."/>
            <person name="Babar A."/>
            <person name="Rosenke K."/>
        </authorList>
    </citation>
    <scope>NUCLEOTIDE SEQUENCE [LARGE SCALE GENOMIC DNA]</scope>
    <source>
        <strain evidence="2 3">IFM 0406</strain>
    </source>
</reference>
<sequence>MLSTAAQVLATLAVLGTGIIYGTDAFAGLVMRSAYRRLDDATMTVTAGWGHYYADRRMPFAGAGGAIAAVLTLVASACAGRMGATVAAAVAVVALLIWLGLYVRIAKPVNTAQTEAARTGVIPPNARALQDKWDSVVAIRVGLQAAAVAGLCATLALL</sequence>
<feature type="transmembrane region" description="Helical" evidence="1">
    <location>
        <begin position="86"/>
        <end position="105"/>
    </location>
</feature>
<dbReference type="OrthoDB" id="582955at2"/>
<name>A0A164II90_9NOCA</name>
<feature type="transmembrane region" description="Helical" evidence="1">
    <location>
        <begin position="60"/>
        <end position="79"/>
    </location>
</feature>
<keyword evidence="1" id="KW-0472">Membrane</keyword>
<dbReference type="EMBL" id="LWGR01000020">
    <property type="protein sequence ID" value="KZM69474.1"/>
    <property type="molecule type" value="Genomic_DNA"/>
</dbReference>
<keyword evidence="1" id="KW-0812">Transmembrane</keyword>
<evidence type="ECO:0000313" key="2">
    <source>
        <dbReference type="EMBL" id="KZM69474.1"/>
    </source>
</evidence>